<dbReference type="OrthoDB" id="10609396at2759"/>
<gene>
    <name evidence="1" type="ORF">LOAG_15931</name>
</gene>
<sequence length="86" mass="10158">MALMCLLRYFFSNEKKVQIWTKNLNGLEKDPEDIKREKNENIKKNKMKTLNFNDDGEVTLELQNQPYKSITTTVTSVQRENGFENL</sequence>
<feature type="non-terminal residue" evidence="1">
    <location>
        <position position="86"/>
    </location>
</feature>
<dbReference type="GeneID" id="9953425"/>
<proteinExistence type="predicted"/>
<dbReference type="KEGG" id="loa:LOAG_15931"/>
<organism evidence="1">
    <name type="scientific">Loa loa</name>
    <name type="common">Eye worm</name>
    <name type="synonym">Filaria loa</name>
    <dbReference type="NCBI Taxonomy" id="7209"/>
    <lineage>
        <taxon>Eukaryota</taxon>
        <taxon>Metazoa</taxon>
        <taxon>Ecdysozoa</taxon>
        <taxon>Nematoda</taxon>
        <taxon>Chromadorea</taxon>
        <taxon>Rhabditida</taxon>
        <taxon>Spirurina</taxon>
        <taxon>Spiruromorpha</taxon>
        <taxon>Filarioidea</taxon>
        <taxon>Onchocercidae</taxon>
        <taxon>Loa</taxon>
    </lineage>
</organism>
<evidence type="ECO:0000313" key="1">
    <source>
        <dbReference type="EMBL" id="EFO12603.1"/>
    </source>
</evidence>
<dbReference type="RefSeq" id="XP_003151466.1">
    <property type="nucleotide sequence ID" value="XM_003151418.1"/>
</dbReference>
<reference evidence="1" key="1">
    <citation type="submission" date="2012-04" db="EMBL/GenBank/DDBJ databases">
        <title>The Genome Sequence of Loa loa.</title>
        <authorList>
            <consortium name="The Broad Institute Genome Sequencing Platform"/>
            <consortium name="Broad Institute Genome Sequencing Center for Infectious Disease"/>
            <person name="Nutman T.B."/>
            <person name="Fink D.L."/>
            <person name="Russ C."/>
            <person name="Young S."/>
            <person name="Zeng Q."/>
            <person name="Gargeya S."/>
            <person name="Alvarado L."/>
            <person name="Berlin A."/>
            <person name="Chapman S.B."/>
            <person name="Chen Z."/>
            <person name="Freedman E."/>
            <person name="Gellesch M."/>
            <person name="Goldberg J."/>
            <person name="Griggs A."/>
            <person name="Gujja S."/>
            <person name="Heilman E.R."/>
            <person name="Heiman D."/>
            <person name="Howarth C."/>
            <person name="Mehta T."/>
            <person name="Neiman D."/>
            <person name="Pearson M."/>
            <person name="Roberts A."/>
            <person name="Saif S."/>
            <person name="Shea T."/>
            <person name="Shenoy N."/>
            <person name="Sisk P."/>
            <person name="Stolte C."/>
            <person name="Sykes S."/>
            <person name="White J."/>
            <person name="Yandava C."/>
            <person name="Haas B."/>
            <person name="Henn M.R."/>
            <person name="Nusbaum C."/>
            <person name="Birren B."/>
        </authorList>
    </citation>
    <scope>NUCLEOTIDE SEQUENCE [LARGE SCALE GENOMIC DNA]</scope>
</reference>
<dbReference type="InParanoid" id="A0A1S0TFS6"/>
<protein>
    <submittedName>
        <fullName evidence="1">Uncharacterized protein</fullName>
    </submittedName>
</protein>
<name>A0A1S0TFS6_LOALO</name>
<accession>A0A1S0TFS6</accession>
<dbReference type="AlphaFoldDB" id="A0A1S0TFS6"/>
<dbReference type="EMBL" id="JH715287">
    <property type="protein sequence ID" value="EFO12603.1"/>
    <property type="molecule type" value="Genomic_DNA"/>
</dbReference>
<dbReference type="CTD" id="9953425"/>